<evidence type="ECO:0000313" key="1">
    <source>
        <dbReference type="EMBL" id="ABW31705.1"/>
    </source>
</evidence>
<accession>A8ZKK5</accession>
<keyword evidence="2" id="KW-1185">Reference proteome</keyword>
<geneLocation type="plasmid" evidence="1 2">
    <name>pREB1</name>
</geneLocation>
<dbReference type="EMBL" id="CP000838">
    <property type="protein sequence ID" value="ABW31705.1"/>
    <property type="molecule type" value="Genomic_DNA"/>
</dbReference>
<organism evidence="1 2">
    <name type="scientific">Acaryochloris marina (strain MBIC 11017)</name>
    <dbReference type="NCBI Taxonomy" id="329726"/>
    <lineage>
        <taxon>Bacteria</taxon>
        <taxon>Bacillati</taxon>
        <taxon>Cyanobacteriota</taxon>
        <taxon>Cyanophyceae</taxon>
        <taxon>Acaryochloridales</taxon>
        <taxon>Acaryochloridaceae</taxon>
        <taxon>Acaryochloris</taxon>
    </lineage>
</organism>
<proteinExistence type="predicted"/>
<sequence>MLSSLFTTLGTFLLTRKVAIGQFGLIDPLLQDKEIGE</sequence>
<dbReference type="KEGG" id="amr:AM1_A0201"/>
<evidence type="ECO:0000313" key="2">
    <source>
        <dbReference type="Proteomes" id="UP000000268"/>
    </source>
</evidence>
<protein>
    <submittedName>
        <fullName evidence="1">Uncharacterized protein</fullName>
    </submittedName>
</protein>
<dbReference type="HOGENOM" id="CLU_3338779_0_0_3"/>
<keyword evidence="1" id="KW-0614">Plasmid</keyword>
<reference evidence="1 2" key="1">
    <citation type="journal article" date="2008" name="Proc. Natl. Acad. Sci. U.S.A.">
        <title>Niche adaptation and genome expansion in the chlorophyll d-producing cyanobacterium Acaryochloris marina.</title>
        <authorList>
            <person name="Swingley W.D."/>
            <person name="Chen M."/>
            <person name="Cheung P.C."/>
            <person name="Conrad A.L."/>
            <person name="Dejesa L.C."/>
            <person name="Hao J."/>
            <person name="Honchak B.M."/>
            <person name="Karbach L.E."/>
            <person name="Kurdoglu A."/>
            <person name="Lahiri S."/>
            <person name="Mastrian S.D."/>
            <person name="Miyashita H."/>
            <person name="Page L."/>
            <person name="Ramakrishna P."/>
            <person name="Satoh S."/>
            <person name="Sattley W.M."/>
            <person name="Shimada Y."/>
            <person name="Taylor H.L."/>
            <person name="Tomo T."/>
            <person name="Tsuchiya T."/>
            <person name="Wang Z.T."/>
            <person name="Raymond J."/>
            <person name="Mimuro M."/>
            <person name="Blankenship R.E."/>
            <person name="Touchman J.W."/>
        </authorList>
    </citation>
    <scope>NUCLEOTIDE SEQUENCE [LARGE SCALE GENOMIC DNA]</scope>
    <source>
        <strain evidence="2">MBIC 11017</strain>
        <plasmid evidence="2">Plasmid pREB1</plasmid>
    </source>
</reference>
<dbReference type="Proteomes" id="UP000000268">
    <property type="component" value="Plasmid pREB1"/>
</dbReference>
<dbReference type="AlphaFoldDB" id="A8ZKK5"/>
<gene>
    <name evidence="1" type="ordered locus">AM1_A0201</name>
</gene>
<name>A8ZKK5_ACAM1</name>